<dbReference type="EMBL" id="BAABRI010000036">
    <property type="protein sequence ID" value="GAA5484796.1"/>
    <property type="molecule type" value="Genomic_DNA"/>
</dbReference>
<dbReference type="InterPro" id="IPR036909">
    <property type="entry name" value="Cyt_c-like_dom_sf"/>
</dbReference>
<dbReference type="Pfam" id="PF00034">
    <property type="entry name" value="Cytochrom_C"/>
    <property type="match status" value="1"/>
</dbReference>
<keyword evidence="6" id="KW-0732">Signal</keyword>
<dbReference type="InterPro" id="IPR009056">
    <property type="entry name" value="Cyt_c-like_dom"/>
</dbReference>
<evidence type="ECO:0000256" key="4">
    <source>
        <dbReference type="PROSITE-ProRule" id="PRU00433"/>
    </source>
</evidence>
<keyword evidence="2 4" id="KW-0479">Metal-binding</keyword>
<proteinExistence type="predicted"/>
<evidence type="ECO:0000259" key="7">
    <source>
        <dbReference type="PROSITE" id="PS51007"/>
    </source>
</evidence>
<evidence type="ECO:0000313" key="9">
    <source>
        <dbReference type="Proteomes" id="UP001476282"/>
    </source>
</evidence>
<dbReference type="SUPFAM" id="SSF46626">
    <property type="entry name" value="Cytochrome c"/>
    <property type="match status" value="1"/>
</dbReference>
<accession>A0ABP9UTE8</accession>
<dbReference type="Gene3D" id="1.10.760.10">
    <property type="entry name" value="Cytochrome c-like domain"/>
    <property type="match status" value="1"/>
</dbReference>
<evidence type="ECO:0000256" key="1">
    <source>
        <dbReference type="ARBA" id="ARBA00022617"/>
    </source>
</evidence>
<dbReference type="PROSITE" id="PS51007">
    <property type="entry name" value="CYTC"/>
    <property type="match status" value="1"/>
</dbReference>
<organism evidence="8 9">
    <name type="scientific">Haloferula sargassicola</name>
    <dbReference type="NCBI Taxonomy" id="490096"/>
    <lineage>
        <taxon>Bacteria</taxon>
        <taxon>Pseudomonadati</taxon>
        <taxon>Verrucomicrobiota</taxon>
        <taxon>Verrucomicrobiia</taxon>
        <taxon>Verrucomicrobiales</taxon>
        <taxon>Verrucomicrobiaceae</taxon>
        <taxon>Haloferula</taxon>
    </lineage>
</organism>
<sequence length="1381" mass="152578">MKGSLSRHCAIAAAAVSFSSPAAAESGKGWVEYPGGDGPGAGKNVVFLAGDEEYRSEESLPQLARMLSVRQGFHGTVLFSTDDQGFIAPNASDSLGRPEALDSADLIVMQLRFRKWPDEVMAKFDAAMKRGVPVIGIRTSTHAFQLPEDSAFSSYNRFGPDMLGAGWVSHWGDHQKEGTRTVTEPGAESHPLLRGVGEITGPTDVYEAHPPDDVTILQRGQVMDGVLADSPPANYDKRRSDGTLQPVNDPMMPVTWTRELPLGSGKTRRVLCTTLGAATDFESPGLRRLIANGVFWCLGMEVPVTLDVDPVGPYHPSDFGFDRFRRGMVAADHELTASLDFEPKEGARIAMVGGSLAARMDLFGEFESRIHARFPEKHFVIRNFARPADEVGIRVRQDHYTALDDPLKVFGPDWLLCFFGFNESFAGPSGVEAFKQSYHRFLDEMGDRYLHDGRRPKFVIVSPTAFEDTGNPDLPDAAASNERIRLYTAAAKQVAEERGMPFVDVFHPTLPLFSREPGMQFTINGAHLNAAGYRELSKCLTAALFGPGEPGLEPAAFDKLKAMVVEKAWIHRQDHRMLNGWYVYGGRNTWDKETFPREFEKIRAMVAERDRVCWERAAGREAEPDDSKTGELFVPPTNFGNVTYSEPKELKYLSPEESMATMTVPEGFEVQRVASEREFPELAKAFQINFDNRGRLWVLCSPSYPQWKPGDPFPSDRLLILEDLDEHGRARKCTTFYDGLTTPMGFEFWNGGVLVSNGGSMVFLKDEDGDDHADTAEQVLDGWATDDSHHTVGAFEWSHDGLLHMGEGLAMHTAVETPWGPHRAINRSGVHILDPRSWSLRHYATPGYGNPWCYVFDQWGNGFVGDGTTPQQHWDSPLSVATGAHAGIDPIFDGQGMRPNVGNEFIISRHFPDEWQGRFVYACVNNMRGLTTFSLGDDGAGFHGERAPMDLLHASDANFRPADPHIGPDGALYFADWHTALLGHMQYSQRDPNRDKVHARVYRIVCKDRPLLEPVTQFGKSSPEILEQLREPEWRTRYRARRELRARPEDEVLPAVKSWLAAVSPDAPARDRLRCEALWLQQSFHAVDHALLTEVLAHASGRARAAALRVIADAAASPVGSIDDGLALLEAHADDPDPRARLEAVRGLSFYPGIRAVNAALLAARTDRDQWLEHTLRSTLIGMEKVWRPLLGSDQIAPGNPDGRRYLEALDNERRPGGRAIPALKELLGGSAEKPRELAAVVATGKGVASRGEAVVSRMCSACHQVDGKGIAFGPSFDGVGARLSREDLVMSIIDPNEAINSAYLVNNLELTDGTALTGFVPAENDKSLDFRQPDGSIRTIPMSEIRKRDTIRQSSMPEGLGAAISPQEFLDVVEFLSSRK</sequence>
<feature type="signal peptide" evidence="6">
    <location>
        <begin position="1"/>
        <end position="24"/>
    </location>
</feature>
<evidence type="ECO:0000256" key="3">
    <source>
        <dbReference type="ARBA" id="ARBA00023004"/>
    </source>
</evidence>
<dbReference type="NCBIfam" id="TIGR02603">
    <property type="entry name" value="CxxCH_TIGR02603"/>
    <property type="match status" value="1"/>
</dbReference>
<dbReference type="PANTHER" id="PTHR33546:SF1">
    <property type="entry name" value="LARGE, MULTIFUNCTIONAL SECRETED PROTEIN"/>
    <property type="match status" value="1"/>
</dbReference>
<dbReference type="Gene3D" id="3.40.50.1110">
    <property type="entry name" value="SGNH hydrolase"/>
    <property type="match status" value="1"/>
</dbReference>
<evidence type="ECO:0000256" key="5">
    <source>
        <dbReference type="SAM" id="MobiDB-lite"/>
    </source>
</evidence>
<dbReference type="Gene3D" id="2.120.10.30">
    <property type="entry name" value="TolB, C-terminal domain"/>
    <property type="match status" value="1"/>
</dbReference>
<dbReference type="InterPro" id="IPR011989">
    <property type="entry name" value="ARM-like"/>
</dbReference>
<dbReference type="Pfam" id="PF23500">
    <property type="entry name" value="DUF7133"/>
    <property type="match status" value="2"/>
</dbReference>
<dbReference type="CDD" id="cd01834">
    <property type="entry name" value="SGNH_hydrolase_like_2"/>
    <property type="match status" value="1"/>
</dbReference>
<dbReference type="InterPro" id="IPR036514">
    <property type="entry name" value="SGNH_hydro_sf"/>
</dbReference>
<evidence type="ECO:0000313" key="8">
    <source>
        <dbReference type="EMBL" id="GAA5484796.1"/>
    </source>
</evidence>
<dbReference type="InterPro" id="IPR055557">
    <property type="entry name" value="DUF7133"/>
</dbReference>
<reference evidence="8 9" key="1">
    <citation type="submission" date="2024-02" db="EMBL/GenBank/DDBJ databases">
        <title>Haloferula sargassicola NBRC 104335.</title>
        <authorList>
            <person name="Ichikawa N."/>
            <person name="Katano-Makiyama Y."/>
            <person name="Hidaka K."/>
        </authorList>
    </citation>
    <scope>NUCLEOTIDE SEQUENCE [LARGE SCALE GENOMIC DNA]</scope>
    <source>
        <strain evidence="8 9">NBRC 104335</strain>
    </source>
</reference>
<keyword evidence="1 4" id="KW-0349">Heme</keyword>
<dbReference type="InterPro" id="IPR013830">
    <property type="entry name" value="SGNH_hydro"/>
</dbReference>
<name>A0ABP9UTE8_9BACT</name>
<feature type="region of interest" description="Disordered" evidence="5">
    <location>
        <begin position="229"/>
        <end position="251"/>
    </location>
</feature>
<dbReference type="Gene3D" id="1.25.10.10">
    <property type="entry name" value="Leucine-rich Repeat Variant"/>
    <property type="match status" value="1"/>
</dbReference>
<evidence type="ECO:0000256" key="2">
    <source>
        <dbReference type="ARBA" id="ARBA00022723"/>
    </source>
</evidence>
<dbReference type="Proteomes" id="UP001476282">
    <property type="component" value="Unassembled WGS sequence"/>
</dbReference>
<gene>
    <name evidence="8" type="ORF">Hsar01_04044</name>
</gene>
<dbReference type="InterPro" id="IPR029062">
    <property type="entry name" value="Class_I_gatase-like"/>
</dbReference>
<keyword evidence="9" id="KW-1185">Reference proteome</keyword>
<feature type="domain" description="Cytochrome c" evidence="7">
    <location>
        <begin position="1247"/>
        <end position="1381"/>
    </location>
</feature>
<dbReference type="SUPFAM" id="SSF48371">
    <property type="entry name" value="ARM repeat"/>
    <property type="match status" value="1"/>
</dbReference>
<dbReference type="SUPFAM" id="SSF52317">
    <property type="entry name" value="Class I glutamine amidotransferase-like"/>
    <property type="match status" value="1"/>
</dbReference>
<dbReference type="InterPro" id="IPR011041">
    <property type="entry name" value="Quinoprot_gluc/sorb_DH_b-prop"/>
</dbReference>
<evidence type="ECO:0000256" key="6">
    <source>
        <dbReference type="SAM" id="SignalP"/>
    </source>
</evidence>
<protein>
    <recommendedName>
        <fullName evidence="7">Cytochrome c domain-containing protein</fullName>
    </recommendedName>
</protein>
<comment type="caution">
    <text evidence="8">The sequence shown here is derived from an EMBL/GenBank/DDBJ whole genome shotgun (WGS) entry which is preliminary data.</text>
</comment>
<keyword evidence="3 4" id="KW-0408">Iron</keyword>
<dbReference type="RefSeq" id="WP_353568905.1">
    <property type="nucleotide sequence ID" value="NZ_BAABRI010000036.1"/>
</dbReference>
<dbReference type="InterPro" id="IPR016024">
    <property type="entry name" value="ARM-type_fold"/>
</dbReference>
<dbReference type="PANTHER" id="PTHR33546">
    <property type="entry name" value="LARGE, MULTIFUNCTIONAL SECRETED PROTEIN-RELATED"/>
    <property type="match status" value="1"/>
</dbReference>
<dbReference type="Pfam" id="PF13472">
    <property type="entry name" value="Lipase_GDSL_2"/>
    <property type="match status" value="1"/>
</dbReference>
<feature type="chain" id="PRO_5045549669" description="Cytochrome c domain-containing protein" evidence="6">
    <location>
        <begin position="25"/>
        <end position="1381"/>
    </location>
</feature>
<dbReference type="SUPFAM" id="SSF50952">
    <property type="entry name" value="Soluble quinoprotein glucose dehydrogenase"/>
    <property type="match status" value="1"/>
</dbReference>
<dbReference type="InterPro" id="IPR013427">
    <property type="entry name" value="Haem-bd_dom_put"/>
</dbReference>
<dbReference type="InterPro" id="IPR011042">
    <property type="entry name" value="6-blade_b-propeller_TolB-like"/>
</dbReference>
<dbReference type="SUPFAM" id="SSF52266">
    <property type="entry name" value="SGNH hydrolase"/>
    <property type="match status" value="1"/>
</dbReference>
<dbReference type="Gene3D" id="3.40.50.880">
    <property type="match status" value="1"/>
</dbReference>